<accession>A0A917VW12</accession>
<comment type="caution">
    <text evidence="1">The sequence shown here is derived from an EMBL/GenBank/DDBJ whole genome shotgun (WGS) entry which is preliminary data.</text>
</comment>
<dbReference type="EMBL" id="BMMH01000011">
    <property type="protein sequence ID" value="GGL28582.1"/>
    <property type="molecule type" value="Genomic_DNA"/>
</dbReference>
<dbReference type="AlphaFoldDB" id="A0A917VW12"/>
<name>A0A917VW12_9NOCA</name>
<protein>
    <recommendedName>
        <fullName evidence="3">Cupin domain-containing protein</fullName>
    </recommendedName>
</protein>
<gene>
    <name evidence="1" type="ORF">GCM10011588_49320</name>
</gene>
<reference evidence="1" key="1">
    <citation type="journal article" date="2014" name="Int. J. Syst. Evol. Microbiol.">
        <title>Complete genome sequence of Corynebacterium casei LMG S-19264T (=DSM 44701T), isolated from a smear-ripened cheese.</title>
        <authorList>
            <consortium name="US DOE Joint Genome Institute (JGI-PGF)"/>
            <person name="Walter F."/>
            <person name="Albersmeier A."/>
            <person name="Kalinowski J."/>
            <person name="Ruckert C."/>
        </authorList>
    </citation>
    <scope>NUCLEOTIDE SEQUENCE</scope>
    <source>
        <strain evidence="1">CGMCC 4.3508</strain>
    </source>
</reference>
<evidence type="ECO:0000313" key="2">
    <source>
        <dbReference type="Proteomes" id="UP000638263"/>
    </source>
</evidence>
<dbReference type="RefSeq" id="WP_062999629.1">
    <property type="nucleotide sequence ID" value="NZ_BMMH01000011.1"/>
</dbReference>
<proteinExistence type="predicted"/>
<keyword evidence="2" id="KW-1185">Reference proteome</keyword>
<organism evidence="1 2">
    <name type="scientific">Nocardia jinanensis</name>
    <dbReference type="NCBI Taxonomy" id="382504"/>
    <lineage>
        <taxon>Bacteria</taxon>
        <taxon>Bacillati</taxon>
        <taxon>Actinomycetota</taxon>
        <taxon>Actinomycetes</taxon>
        <taxon>Mycobacteriales</taxon>
        <taxon>Nocardiaceae</taxon>
        <taxon>Nocardia</taxon>
    </lineage>
</organism>
<sequence length="394" mass="42335">MLEIAAHAPEFAELFYLPSALSLQDTATIGAHLAEAVRNLTSSSRSRPRVRAFRAGVLDYRLSERLARSRLGPDSNVNEWLRAASGAEPGCVAINNLAAWSLPLSEWFAGLVRKITVDVGYEPLAGTDIYSFVAESEWTPFGIHCDDEPSMIFHLGPAEKTVWVWPEGALSADLFVHSPSFNGISFEIERHLESAESITLRPGDFISIPRGRYHLFRNEGPSAFVGLTIYPFSLTRSLAAALPAVIERLVPPAEEIRTAADFGSVVHGLGVKPAAQDRITDLVAAEFARNQAVARTQGYIAKPEQAALAGRSDVPAHVRGAFPGVAAADGPGAVLVRGRMLRVNTPVEFESFVELIDSGSAHSREEFIAALDIPSEAGRKVVEGVYGLGGLVAG</sequence>
<dbReference type="Proteomes" id="UP000638263">
    <property type="component" value="Unassembled WGS sequence"/>
</dbReference>
<dbReference type="SUPFAM" id="SSF51197">
    <property type="entry name" value="Clavaminate synthase-like"/>
    <property type="match status" value="1"/>
</dbReference>
<evidence type="ECO:0008006" key="3">
    <source>
        <dbReference type="Google" id="ProtNLM"/>
    </source>
</evidence>
<evidence type="ECO:0000313" key="1">
    <source>
        <dbReference type="EMBL" id="GGL28582.1"/>
    </source>
</evidence>
<reference evidence="1" key="2">
    <citation type="submission" date="2020-09" db="EMBL/GenBank/DDBJ databases">
        <authorList>
            <person name="Sun Q."/>
            <person name="Zhou Y."/>
        </authorList>
    </citation>
    <scope>NUCLEOTIDE SEQUENCE</scope>
    <source>
        <strain evidence="1">CGMCC 4.3508</strain>
    </source>
</reference>
<dbReference type="CDD" id="cd02208">
    <property type="entry name" value="cupin_RmlC-like"/>
    <property type="match status" value="1"/>
</dbReference>
<dbReference type="Gene3D" id="2.60.120.650">
    <property type="entry name" value="Cupin"/>
    <property type="match status" value="1"/>
</dbReference>